<comment type="similarity">
    <text evidence="8 9">Belongs to the TonB-dependent receptor family.</text>
</comment>
<evidence type="ECO:0000256" key="8">
    <source>
        <dbReference type="PROSITE-ProRule" id="PRU01360"/>
    </source>
</evidence>
<dbReference type="InterPro" id="IPR000531">
    <property type="entry name" value="Beta-barrel_TonB"/>
</dbReference>
<dbReference type="Pfam" id="PF13715">
    <property type="entry name" value="CarbopepD_reg_2"/>
    <property type="match status" value="1"/>
</dbReference>
<dbReference type="SUPFAM" id="SSF49464">
    <property type="entry name" value="Carboxypeptidase regulatory domain-like"/>
    <property type="match status" value="1"/>
</dbReference>
<organism evidence="13 14">
    <name type="scientific">Flavobacterium cupreum</name>
    <dbReference type="NCBI Taxonomy" id="2133766"/>
    <lineage>
        <taxon>Bacteria</taxon>
        <taxon>Pseudomonadati</taxon>
        <taxon>Bacteroidota</taxon>
        <taxon>Flavobacteriia</taxon>
        <taxon>Flavobacteriales</taxon>
        <taxon>Flavobacteriaceae</taxon>
        <taxon>Flavobacterium</taxon>
    </lineage>
</organism>
<dbReference type="NCBIfam" id="TIGR04057">
    <property type="entry name" value="SusC_RagA_signa"/>
    <property type="match status" value="1"/>
</dbReference>
<dbReference type="OrthoDB" id="9768177at2"/>
<keyword evidence="4 8" id="KW-0812">Transmembrane</keyword>
<evidence type="ECO:0000259" key="12">
    <source>
        <dbReference type="Pfam" id="PF07715"/>
    </source>
</evidence>
<dbReference type="GO" id="GO:0009279">
    <property type="term" value="C:cell outer membrane"/>
    <property type="evidence" value="ECO:0007669"/>
    <property type="project" value="UniProtKB-SubCell"/>
</dbReference>
<proteinExistence type="inferred from homology"/>
<protein>
    <submittedName>
        <fullName evidence="13">TonB-dependent receptor</fullName>
    </submittedName>
</protein>
<dbReference type="PROSITE" id="PS52016">
    <property type="entry name" value="TONB_DEPENDENT_REC_3"/>
    <property type="match status" value="1"/>
</dbReference>
<evidence type="ECO:0000313" key="13">
    <source>
        <dbReference type="EMBL" id="RUT70263.1"/>
    </source>
</evidence>
<dbReference type="InterPro" id="IPR023997">
    <property type="entry name" value="TonB-dep_OMP_SusC/RagA_CS"/>
</dbReference>
<evidence type="ECO:0000256" key="4">
    <source>
        <dbReference type="ARBA" id="ARBA00022692"/>
    </source>
</evidence>
<keyword evidence="14" id="KW-1185">Reference proteome</keyword>
<dbReference type="InterPro" id="IPR036942">
    <property type="entry name" value="Beta-barrel_TonB_sf"/>
</dbReference>
<dbReference type="Gene3D" id="2.170.130.10">
    <property type="entry name" value="TonB-dependent receptor, plug domain"/>
    <property type="match status" value="1"/>
</dbReference>
<dbReference type="SUPFAM" id="SSF56935">
    <property type="entry name" value="Porins"/>
    <property type="match status" value="1"/>
</dbReference>
<dbReference type="NCBIfam" id="TIGR04056">
    <property type="entry name" value="OMP_RagA_SusC"/>
    <property type="match status" value="1"/>
</dbReference>
<evidence type="ECO:0000256" key="10">
    <source>
        <dbReference type="SAM" id="SignalP"/>
    </source>
</evidence>
<dbReference type="Gene3D" id="2.60.40.1120">
    <property type="entry name" value="Carboxypeptidase-like, regulatory domain"/>
    <property type="match status" value="1"/>
</dbReference>
<name>A0A434A7A7_9FLAO</name>
<accession>A0A434A7A7</accession>
<dbReference type="EMBL" id="QWDM01000006">
    <property type="protein sequence ID" value="RUT70263.1"/>
    <property type="molecule type" value="Genomic_DNA"/>
</dbReference>
<dbReference type="Gene3D" id="2.40.170.20">
    <property type="entry name" value="TonB-dependent receptor, beta-barrel domain"/>
    <property type="match status" value="1"/>
</dbReference>
<evidence type="ECO:0000256" key="5">
    <source>
        <dbReference type="ARBA" id="ARBA00023077"/>
    </source>
</evidence>
<dbReference type="Pfam" id="PF00593">
    <property type="entry name" value="TonB_dep_Rec_b-barrel"/>
    <property type="match status" value="1"/>
</dbReference>
<dbReference type="AlphaFoldDB" id="A0A434A7A7"/>
<sequence>MKNLSFNKGRPSCLCIFIFAMLLSNQIYSSELTFGSYVKQSQQQITGTVTDVAGPLPSVTVIVKGTTTSAVTDEKGNFSITASSTDILVFTFIGYTTQEIIVGRQTSIKVILSEDSTQLQEVTINAGYYSVKEKERTGSISRITSKDIETQPVTNMLATMQGRMAGVSITQNSGVPGGGFDIQIRGQNSLRSDANRPLFIIDGVPYASETTGFYLTAGAQPTTTSPLNSINPSDIESIEVLKDADATAIYGSRGANGVVLITTKKGKAGKTTFNVTTMNGTGRVTRFMDLMNTEQYLAMRNEAFVNDGIQPGPSDYDVNGTWDSNKYTDWQKELTGGTVQINDVKYSISGGSAKTQFLISGDFHKETSVFPGEFRYKKGGVHVNLNHTSDDEKFRAQFSGGYTVQDNLQPGTDLSAVSKRLAPNAPSLYTPDGNLNWENSTWENPLSLLESKTKGRTGDLLANVLFSYQILPELTVKSSFGFTDLRHEESRTMPSSMYDPAYEAGSEYSILYLNTTSRRSWIVEPQVEWSKSWNKSRTSVLAGVTFQQLNGRQLVQEGDGFASNALIYNLASAYVVDIRNDSEQDYRYQAFFGRANYNYDDRYIVNLTGRRDGSSRFGPGKQFAYFGAVGAAWLFTNEKLFKEHSTFLSFGKLRASYGTSGSDQIGDYQFMDTYTSSGNNYNGISGLQPTRLFNPDFGWESNTKVEVALETGFLKDRIFLTTGWYSNRSSNQLVGIPLPGTTGFSSIQANLDATVENQGIELTLRTVNFHTEEFDWTTSFNISASRNKLLSFPDLEGSTYQNQYVIGRALNIRKVYHYTGLDPASGLYTFQDVNGDGSLSAPEDKQTVLDLNPKYFGGLQNQISYKGVQLNFLFQFVKQDNYNATYLGGMPGIMSNQPITVLNHWQHPGDTSGYQLYSSGVNGAAVEAFSKYYDSDATITDASYIRLKNVSLSYTIPEKWLSGLKCRVFVEGQNLLTITHYNGADPEFRSPGFLPPLKIFTAGLQFTL</sequence>
<keyword evidence="3 8" id="KW-1134">Transmembrane beta strand</keyword>
<comment type="subcellular location">
    <subcellularLocation>
        <location evidence="1 8">Cell outer membrane</location>
        <topology evidence="1 8">Multi-pass membrane protein</topology>
    </subcellularLocation>
</comment>
<dbReference type="Proteomes" id="UP000288102">
    <property type="component" value="Unassembled WGS sequence"/>
</dbReference>
<feature type="domain" description="TonB-dependent receptor plug" evidence="12">
    <location>
        <begin position="134"/>
        <end position="258"/>
    </location>
</feature>
<feature type="chain" id="PRO_5019278017" evidence="10">
    <location>
        <begin position="30"/>
        <end position="1008"/>
    </location>
</feature>
<dbReference type="InterPro" id="IPR008969">
    <property type="entry name" value="CarboxyPept-like_regulatory"/>
</dbReference>
<keyword evidence="10" id="KW-0732">Signal</keyword>
<dbReference type="InterPro" id="IPR037066">
    <property type="entry name" value="Plug_dom_sf"/>
</dbReference>
<evidence type="ECO:0000256" key="1">
    <source>
        <dbReference type="ARBA" id="ARBA00004571"/>
    </source>
</evidence>
<evidence type="ECO:0000256" key="3">
    <source>
        <dbReference type="ARBA" id="ARBA00022452"/>
    </source>
</evidence>
<evidence type="ECO:0000256" key="2">
    <source>
        <dbReference type="ARBA" id="ARBA00022448"/>
    </source>
</evidence>
<dbReference type="InterPro" id="IPR012910">
    <property type="entry name" value="Plug_dom"/>
</dbReference>
<evidence type="ECO:0000313" key="14">
    <source>
        <dbReference type="Proteomes" id="UP000288102"/>
    </source>
</evidence>
<keyword evidence="5 9" id="KW-0798">TonB box</keyword>
<dbReference type="Pfam" id="PF07715">
    <property type="entry name" value="Plug"/>
    <property type="match status" value="1"/>
</dbReference>
<gene>
    <name evidence="13" type="ORF">D0817_10610</name>
</gene>
<feature type="signal peptide" evidence="10">
    <location>
        <begin position="1"/>
        <end position="29"/>
    </location>
</feature>
<feature type="domain" description="TonB-dependent receptor-like beta-barrel" evidence="11">
    <location>
        <begin position="388"/>
        <end position="975"/>
    </location>
</feature>
<evidence type="ECO:0000259" key="11">
    <source>
        <dbReference type="Pfam" id="PF00593"/>
    </source>
</evidence>
<evidence type="ECO:0000256" key="7">
    <source>
        <dbReference type="ARBA" id="ARBA00023237"/>
    </source>
</evidence>
<reference evidence="14" key="1">
    <citation type="journal article" date="2019" name="Syst. Appl. Microbiol.">
        <title>Flavobacterium circumlabens sp. nov. and Flavobacterium cupreum sp. nov., two psychrotrophic species isolated from Antarctic environmental samples.</title>
        <authorList>
            <person name="Kralova S."/>
            <person name="Busse H.-J."/>
            <person name="Svec P."/>
            <person name="Maslanova I."/>
            <person name="Stankova E."/>
            <person name="Bartak M."/>
            <person name="Sedlacek I."/>
        </authorList>
    </citation>
    <scope>NUCLEOTIDE SEQUENCE [LARGE SCALE GENOMIC DNA]</scope>
    <source>
        <strain evidence="14">CCM 8825</strain>
    </source>
</reference>
<dbReference type="InterPro" id="IPR039426">
    <property type="entry name" value="TonB-dep_rcpt-like"/>
</dbReference>
<evidence type="ECO:0000256" key="9">
    <source>
        <dbReference type="RuleBase" id="RU003357"/>
    </source>
</evidence>
<keyword evidence="13" id="KW-0675">Receptor</keyword>
<keyword evidence="6 8" id="KW-0472">Membrane</keyword>
<evidence type="ECO:0000256" key="6">
    <source>
        <dbReference type="ARBA" id="ARBA00023136"/>
    </source>
</evidence>
<keyword evidence="2 8" id="KW-0813">Transport</keyword>
<comment type="caution">
    <text evidence="13">The sequence shown here is derived from an EMBL/GenBank/DDBJ whole genome shotgun (WGS) entry which is preliminary data.</text>
</comment>
<keyword evidence="7 8" id="KW-0998">Cell outer membrane</keyword>
<dbReference type="InterPro" id="IPR023996">
    <property type="entry name" value="TonB-dep_OMP_SusC/RagA"/>
</dbReference>
<dbReference type="RefSeq" id="WP_127338352.1">
    <property type="nucleotide sequence ID" value="NZ_QWDM01000006.1"/>
</dbReference>